<evidence type="ECO:0000313" key="2">
    <source>
        <dbReference type="Proteomes" id="UP000637720"/>
    </source>
</evidence>
<dbReference type="EMBL" id="BMOF01000017">
    <property type="protein sequence ID" value="GGJ98900.1"/>
    <property type="molecule type" value="Genomic_DNA"/>
</dbReference>
<name>A0A8J3B9I2_9BACI</name>
<dbReference type="AlphaFoldDB" id="A0A8J3B9I2"/>
<reference evidence="1" key="1">
    <citation type="journal article" date="2014" name="Int. J. Syst. Evol. Microbiol.">
        <title>Complete genome sequence of Corynebacterium casei LMG S-19264T (=DSM 44701T), isolated from a smear-ripened cheese.</title>
        <authorList>
            <consortium name="US DOE Joint Genome Institute (JGI-PGF)"/>
            <person name="Walter F."/>
            <person name="Albersmeier A."/>
            <person name="Kalinowski J."/>
            <person name="Ruckert C."/>
        </authorList>
    </citation>
    <scope>NUCLEOTIDE SEQUENCE</scope>
    <source>
        <strain evidence="1">JCM 14719</strain>
    </source>
</reference>
<dbReference type="Proteomes" id="UP000637720">
    <property type="component" value="Unassembled WGS sequence"/>
</dbReference>
<proteinExistence type="predicted"/>
<organism evidence="1 2">
    <name type="scientific">Calditerricola satsumensis</name>
    <dbReference type="NCBI Taxonomy" id="373054"/>
    <lineage>
        <taxon>Bacteria</taxon>
        <taxon>Bacillati</taxon>
        <taxon>Bacillota</taxon>
        <taxon>Bacilli</taxon>
        <taxon>Bacillales</taxon>
        <taxon>Bacillaceae</taxon>
        <taxon>Calditerricola</taxon>
    </lineage>
</organism>
<reference evidence="1" key="2">
    <citation type="submission" date="2020-09" db="EMBL/GenBank/DDBJ databases">
        <authorList>
            <person name="Sun Q."/>
            <person name="Ohkuma M."/>
        </authorList>
    </citation>
    <scope>NUCLEOTIDE SEQUENCE</scope>
    <source>
        <strain evidence="1">JCM 14719</strain>
    </source>
</reference>
<gene>
    <name evidence="1" type="ORF">GCM10007043_11110</name>
</gene>
<protein>
    <submittedName>
        <fullName evidence="1">Uncharacterized protein</fullName>
    </submittedName>
</protein>
<sequence>MQNDRIPVNDNAEQMGWVRITTYVPGKELALKFRDVLLAIRGDVDRAAAGTVQTSRDTSDGDSAV</sequence>
<evidence type="ECO:0000313" key="1">
    <source>
        <dbReference type="EMBL" id="GGJ98900.1"/>
    </source>
</evidence>
<keyword evidence="2" id="KW-1185">Reference proteome</keyword>
<accession>A0A8J3B9I2</accession>
<comment type="caution">
    <text evidence="1">The sequence shown here is derived from an EMBL/GenBank/DDBJ whole genome shotgun (WGS) entry which is preliminary data.</text>
</comment>